<evidence type="ECO:0000256" key="1">
    <source>
        <dbReference type="SAM" id="Phobius"/>
    </source>
</evidence>
<organism evidence="2 3">
    <name type="scientific">Byssothecium circinans</name>
    <dbReference type="NCBI Taxonomy" id="147558"/>
    <lineage>
        <taxon>Eukaryota</taxon>
        <taxon>Fungi</taxon>
        <taxon>Dikarya</taxon>
        <taxon>Ascomycota</taxon>
        <taxon>Pezizomycotina</taxon>
        <taxon>Dothideomycetes</taxon>
        <taxon>Pleosporomycetidae</taxon>
        <taxon>Pleosporales</taxon>
        <taxon>Massarineae</taxon>
        <taxon>Massarinaceae</taxon>
        <taxon>Byssothecium</taxon>
    </lineage>
</organism>
<evidence type="ECO:0000313" key="3">
    <source>
        <dbReference type="Proteomes" id="UP000800035"/>
    </source>
</evidence>
<keyword evidence="1" id="KW-0472">Membrane</keyword>
<keyword evidence="1" id="KW-1133">Transmembrane helix</keyword>
<protein>
    <submittedName>
        <fullName evidence="2">Uncharacterized protein</fullName>
    </submittedName>
</protein>
<keyword evidence="1" id="KW-0812">Transmembrane</keyword>
<dbReference type="AlphaFoldDB" id="A0A6A5U962"/>
<feature type="transmembrane region" description="Helical" evidence="1">
    <location>
        <begin position="86"/>
        <end position="114"/>
    </location>
</feature>
<name>A0A6A5U962_9PLEO</name>
<sequence>MKVTFERSGSDIAVHVTSSRSLPIHLRALPPCATWVLVALLSSIFIEPVAAMDDEAYALALPSIYEQHSIGHQPFGSRPSGTFFRFCLLIGGIAFTVSSNILGPLMGITSILWLMMRNDSAIDPRVSWMVFGAWSFFASIYIMMQCRRVYNHRLYIFLSIALASACMSAVALIQRASLQSGLVTVIPPCTSFAAYSVAYFFPRRYQEQENLDA</sequence>
<dbReference type="EMBL" id="ML976981">
    <property type="protein sequence ID" value="KAF1961258.1"/>
    <property type="molecule type" value="Genomic_DNA"/>
</dbReference>
<feature type="transmembrane region" description="Helical" evidence="1">
    <location>
        <begin position="126"/>
        <end position="143"/>
    </location>
</feature>
<accession>A0A6A5U962</accession>
<feature type="transmembrane region" description="Helical" evidence="1">
    <location>
        <begin position="155"/>
        <end position="174"/>
    </location>
</feature>
<gene>
    <name evidence="2" type="ORF">CC80DRAFT_488579</name>
</gene>
<reference evidence="2" key="1">
    <citation type="journal article" date="2020" name="Stud. Mycol.">
        <title>101 Dothideomycetes genomes: a test case for predicting lifestyles and emergence of pathogens.</title>
        <authorList>
            <person name="Haridas S."/>
            <person name="Albert R."/>
            <person name="Binder M."/>
            <person name="Bloem J."/>
            <person name="Labutti K."/>
            <person name="Salamov A."/>
            <person name="Andreopoulos B."/>
            <person name="Baker S."/>
            <person name="Barry K."/>
            <person name="Bills G."/>
            <person name="Bluhm B."/>
            <person name="Cannon C."/>
            <person name="Castanera R."/>
            <person name="Culley D."/>
            <person name="Daum C."/>
            <person name="Ezra D."/>
            <person name="Gonzalez J."/>
            <person name="Henrissat B."/>
            <person name="Kuo A."/>
            <person name="Liang C."/>
            <person name="Lipzen A."/>
            <person name="Lutzoni F."/>
            <person name="Magnuson J."/>
            <person name="Mondo S."/>
            <person name="Nolan M."/>
            <person name="Ohm R."/>
            <person name="Pangilinan J."/>
            <person name="Park H.-J."/>
            <person name="Ramirez L."/>
            <person name="Alfaro M."/>
            <person name="Sun H."/>
            <person name="Tritt A."/>
            <person name="Yoshinaga Y."/>
            <person name="Zwiers L.-H."/>
            <person name="Turgeon B."/>
            <person name="Goodwin S."/>
            <person name="Spatafora J."/>
            <person name="Crous P."/>
            <person name="Grigoriev I."/>
        </authorList>
    </citation>
    <scope>NUCLEOTIDE SEQUENCE</scope>
    <source>
        <strain evidence="2">CBS 675.92</strain>
    </source>
</reference>
<keyword evidence="3" id="KW-1185">Reference proteome</keyword>
<proteinExistence type="predicted"/>
<evidence type="ECO:0000313" key="2">
    <source>
        <dbReference type="EMBL" id="KAF1961258.1"/>
    </source>
</evidence>
<dbReference type="Proteomes" id="UP000800035">
    <property type="component" value="Unassembled WGS sequence"/>
</dbReference>
<dbReference type="OrthoDB" id="3800458at2759"/>
<feature type="transmembrane region" description="Helical" evidence="1">
    <location>
        <begin position="180"/>
        <end position="201"/>
    </location>
</feature>